<comment type="caution">
    <text evidence="2">The sequence shown here is derived from an EMBL/GenBank/DDBJ whole genome shotgun (WGS) entry which is preliminary data.</text>
</comment>
<reference evidence="2 3" key="1">
    <citation type="journal article" date="2020" name="BMC Genomics">
        <title>Intraspecific diversification of the crop wild relative Brassica cretica Lam. using demographic model selection.</title>
        <authorList>
            <person name="Kioukis A."/>
            <person name="Michalopoulou V.A."/>
            <person name="Briers L."/>
            <person name="Pirintsos S."/>
            <person name="Studholme D.J."/>
            <person name="Pavlidis P."/>
            <person name="Sarris P.F."/>
        </authorList>
    </citation>
    <scope>NUCLEOTIDE SEQUENCE [LARGE SCALE GENOMIC DNA]</scope>
    <source>
        <strain evidence="3">cv. PFS-1207/04</strain>
    </source>
</reference>
<dbReference type="EMBL" id="QGKV02000297">
    <property type="protein sequence ID" value="KAF3604937.1"/>
    <property type="molecule type" value="Genomic_DNA"/>
</dbReference>
<protein>
    <submittedName>
        <fullName evidence="2">Uncharacterized protein</fullName>
    </submittedName>
</protein>
<evidence type="ECO:0000313" key="2">
    <source>
        <dbReference type="EMBL" id="KAF3604937.1"/>
    </source>
</evidence>
<evidence type="ECO:0000256" key="1">
    <source>
        <dbReference type="SAM" id="MobiDB-lite"/>
    </source>
</evidence>
<proteinExistence type="predicted"/>
<feature type="region of interest" description="Disordered" evidence="1">
    <location>
        <begin position="1"/>
        <end position="57"/>
    </location>
</feature>
<evidence type="ECO:0000313" key="3">
    <source>
        <dbReference type="Proteomes" id="UP000266723"/>
    </source>
</evidence>
<sequence length="192" mass="20790">MNLAPPPDSREALEGDSILPKVSEDGDKLSNAVNGEKVASPSPQSVVKEKEEVGMVGSSDKNLEVVVSEGSAKVGTSGWAKVSPTKTGRSLNLSAQKADDVEISASKFSVLSIEDGEEGEFLEEEKLLTEVDDEHLETEGMELLESDQAEDIDQQVLEEKKVGRILKKKQSGFSQRFSIGYLIITLVLLQKN</sequence>
<keyword evidence="3" id="KW-1185">Reference proteome</keyword>
<organism evidence="2 3">
    <name type="scientific">Brassica cretica</name>
    <name type="common">Mustard</name>
    <dbReference type="NCBI Taxonomy" id="69181"/>
    <lineage>
        <taxon>Eukaryota</taxon>
        <taxon>Viridiplantae</taxon>
        <taxon>Streptophyta</taxon>
        <taxon>Embryophyta</taxon>
        <taxon>Tracheophyta</taxon>
        <taxon>Spermatophyta</taxon>
        <taxon>Magnoliopsida</taxon>
        <taxon>eudicotyledons</taxon>
        <taxon>Gunneridae</taxon>
        <taxon>Pentapetalae</taxon>
        <taxon>rosids</taxon>
        <taxon>malvids</taxon>
        <taxon>Brassicales</taxon>
        <taxon>Brassicaceae</taxon>
        <taxon>Brassiceae</taxon>
        <taxon>Brassica</taxon>
    </lineage>
</organism>
<name>A0ABQ7ENJ0_BRACR</name>
<gene>
    <name evidence="2" type="ORF">DY000_02045148</name>
</gene>
<accession>A0ABQ7ENJ0</accession>
<dbReference type="Proteomes" id="UP000266723">
    <property type="component" value="Unassembled WGS sequence"/>
</dbReference>